<dbReference type="Proteomes" id="UP000092154">
    <property type="component" value="Unassembled WGS sequence"/>
</dbReference>
<reference evidence="1 2" key="1">
    <citation type="submission" date="2016-06" db="EMBL/GenBank/DDBJ databases">
        <title>Comparative genomics of the ectomycorrhizal sister species Rhizopogon vinicolor and Rhizopogon vesiculosus (Basidiomycota: Boletales) reveals a divergence of the mating type B locus.</title>
        <authorList>
            <consortium name="DOE Joint Genome Institute"/>
            <person name="Mujic A.B."/>
            <person name="Kuo A."/>
            <person name="Tritt A."/>
            <person name="Lipzen A."/>
            <person name="Chen C."/>
            <person name="Johnson J."/>
            <person name="Sharma A."/>
            <person name="Barry K."/>
            <person name="Grigoriev I.V."/>
            <person name="Spatafora J.W."/>
        </authorList>
    </citation>
    <scope>NUCLEOTIDE SEQUENCE [LARGE SCALE GENOMIC DNA]</scope>
    <source>
        <strain evidence="1 2">AM-OR11-026</strain>
    </source>
</reference>
<protein>
    <submittedName>
        <fullName evidence="1">Uncharacterized protein</fullName>
    </submittedName>
</protein>
<dbReference type="EMBL" id="KV449039">
    <property type="protein sequence ID" value="OAX32344.1"/>
    <property type="molecule type" value="Genomic_DNA"/>
</dbReference>
<dbReference type="InParanoid" id="A0A1B7MIC2"/>
<organism evidence="1 2">
    <name type="scientific">Rhizopogon vinicolor AM-OR11-026</name>
    <dbReference type="NCBI Taxonomy" id="1314800"/>
    <lineage>
        <taxon>Eukaryota</taxon>
        <taxon>Fungi</taxon>
        <taxon>Dikarya</taxon>
        <taxon>Basidiomycota</taxon>
        <taxon>Agaricomycotina</taxon>
        <taxon>Agaricomycetes</taxon>
        <taxon>Agaricomycetidae</taxon>
        <taxon>Boletales</taxon>
        <taxon>Suillineae</taxon>
        <taxon>Rhizopogonaceae</taxon>
        <taxon>Rhizopogon</taxon>
    </lineage>
</organism>
<sequence length="118" mass="13041">MQDPKELDCVLNHSNDPIILQIQPAEFNIILSIQAQLSIMRLTQRLTLAFPVPSTTNCDTNNTCSALKPYCVVGKLKSECHKSVLALDADVEFERQTLLAVHEAGNFILLVGVEPHLS</sequence>
<proteinExistence type="predicted"/>
<evidence type="ECO:0000313" key="2">
    <source>
        <dbReference type="Proteomes" id="UP000092154"/>
    </source>
</evidence>
<name>A0A1B7MIC2_9AGAM</name>
<gene>
    <name evidence="1" type="ORF">K503DRAFT_776758</name>
</gene>
<keyword evidence="2" id="KW-1185">Reference proteome</keyword>
<evidence type="ECO:0000313" key="1">
    <source>
        <dbReference type="EMBL" id="OAX32344.1"/>
    </source>
</evidence>
<dbReference type="AlphaFoldDB" id="A0A1B7MIC2"/>
<accession>A0A1B7MIC2</accession>